<name>A0A485M200_9ZZZZ</name>
<dbReference type="InterPro" id="IPR043472">
    <property type="entry name" value="Macro_dom-like"/>
</dbReference>
<evidence type="ECO:0000313" key="2">
    <source>
        <dbReference type="EMBL" id="VFU16231.1"/>
    </source>
</evidence>
<proteinExistence type="predicted"/>
<dbReference type="GO" id="GO:0070006">
    <property type="term" value="F:metalloaminopeptidase activity"/>
    <property type="evidence" value="ECO:0007669"/>
    <property type="project" value="InterPro"/>
</dbReference>
<dbReference type="AlphaFoldDB" id="A0A485M200"/>
<gene>
    <name evidence="2" type="ORF">SCFA_520037</name>
</gene>
<reference evidence="2" key="1">
    <citation type="submission" date="2019-03" db="EMBL/GenBank/DDBJ databases">
        <authorList>
            <person name="Hao L."/>
        </authorList>
    </citation>
    <scope>NUCLEOTIDE SEQUENCE</scope>
</reference>
<dbReference type="EMBL" id="CAADRM010000117">
    <property type="protein sequence ID" value="VFU16231.1"/>
    <property type="molecule type" value="Genomic_DNA"/>
</dbReference>
<organism evidence="2">
    <name type="scientific">anaerobic digester metagenome</name>
    <dbReference type="NCBI Taxonomy" id="1263854"/>
    <lineage>
        <taxon>unclassified sequences</taxon>
        <taxon>metagenomes</taxon>
        <taxon>ecological metagenomes</taxon>
    </lineage>
</organism>
<evidence type="ECO:0000259" key="1">
    <source>
        <dbReference type="Pfam" id="PF02789"/>
    </source>
</evidence>
<feature type="domain" description="Peptidase M17 leucyl aminopeptidase N-terminal" evidence="1">
    <location>
        <begin position="27"/>
        <end position="136"/>
    </location>
</feature>
<accession>A0A485M200</accession>
<protein>
    <recommendedName>
        <fullName evidence="1">Peptidase M17 leucyl aminopeptidase N-terminal domain-containing protein</fullName>
    </recommendedName>
</protein>
<sequence>MKILVDTRDPGSIFSEFPVLWCFSDERPLKGMTGLLDWRLDTAISRLLMDGTLGGRWGEKVLICGFDAALPEGFLLVGLGPMGEFDEEKMREAGRLIARTMVNLKKRAVCMALPGSGIPGFDTSVVAEHFLHGLILEARDVEFTPTFLCSGYDVDEALLGFQKTKVSLKAHLQTDIIQVKS</sequence>
<dbReference type="Gene3D" id="3.40.220.10">
    <property type="entry name" value="Leucine Aminopeptidase, subunit E, domain 1"/>
    <property type="match status" value="1"/>
</dbReference>
<dbReference type="SUPFAM" id="SSF52949">
    <property type="entry name" value="Macro domain-like"/>
    <property type="match status" value="1"/>
</dbReference>
<dbReference type="Pfam" id="PF02789">
    <property type="entry name" value="Peptidase_M17_N"/>
    <property type="match status" value="1"/>
</dbReference>
<dbReference type="InterPro" id="IPR008283">
    <property type="entry name" value="Peptidase_M17_N"/>
</dbReference>
<dbReference type="GO" id="GO:0006508">
    <property type="term" value="P:proteolysis"/>
    <property type="evidence" value="ECO:0007669"/>
    <property type="project" value="InterPro"/>
</dbReference>